<sequence length="60" mass="6348">MRAHAGKPSNRLVFHRRGASLMLSSDLAGLHIRAGTMAPALCVDAPCHHHDGEDFGPTCG</sequence>
<keyword evidence="2" id="KW-1185">Reference proteome</keyword>
<gene>
    <name evidence="1" type="ORF">JI435_415360</name>
</gene>
<evidence type="ECO:0000313" key="2">
    <source>
        <dbReference type="Proteomes" id="UP000663193"/>
    </source>
</evidence>
<dbReference type="Proteomes" id="UP000663193">
    <property type="component" value="Chromosome 11"/>
</dbReference>
<protein>
    <submittedName>
        <fullName evidence="1">Uncharacterized protein</fullName>
    </submittedName>
</protein>
<organism evidence="1 2">
    <name type="scientific">Phaeosphaeria nodorum (strain SN15 / ATCC MYA-4574 / FGSC 10173)</name>
    <name type="common">Glume blotch fungus</name>
    <name type="synonym">Parastagonospora nodorum</name>
    <dbReference type="NCBI Taxonomy" id="321614"/>
    <lineage>
        <taxon>Eukaryota</taxon>
        <taxon>Fungi</taxon>
        <taxon>Dikarya</taxon>
        <taxon>Ascomycota</taxon>
        <taxon>Pezizomycotina</taxon>
        <taxon>Dothideomycetes</taxon>
        <taxon>Pleosporomycetidae</taxon>
        <taxon>Pleosporales</taxon>
        <taxon>Pleosporineae</taxon>
        <taxon>Phaeosphaeriaceae</taxon>
        <taxon>Parastagonospora</taxon>
    </lineage>
</organism>
<proteinExistence type="predicted"/>
<name>A0A7U2I272_PHANO</name>
<dbReference type="AlphaFoldDB" id="A0A7U2I272"/>
<evidence type="ECO:0000313" key="1">
    <source>
        <dbReference type="EMBL" id="QRD00591.1"/>
    </source>
</evidence>
<reference evidence="2" key="1">
    <citation type="journal article" date="2021" name="BMC Genomics">
        <title>Chromosome-level genome assembly and manually-curated proteome of model necrotroph Parastagonospora nodorum Sn15 reveals a genome-wide trove of candidate effector homologs, and redundancy of virulence-related functions within an accessory chromosome.</title>
        <authorList>
            <person name="Bertazzoni S."/>
            <person name="Jones D.A.B."/>
            <person name="Phan H.T."/>
            <person name="Tan K.-C."/>
            <person name="Hane J.K."/>
        </authorList>
    </citation>
    <scope>NUCLEOTIDE SEQUENCE [LARGE SCALE GENOMIC DNA]</scope>
    <source>
        <strain evidence="2">SN15 / ATCC MYA-4574 / FGSC 10173)</strain>
    </source>
</reference>
<accession>A0A7U2I272</accession>
<dbReference type="EMBL" id="CP069033">
    <property type="protein sequence ID" value="QRD00591.1"/>
    <property type="molecule type" value="Genomic_DNA"/>
</dbReference>
<dbReference type="VEuPathDB" id="FungiDB:JI435_415360"/>